<feature type="coiled-coil region" evidence="1">
    <location>
        <begin position="17"/>
        <end position="78"/>
    </location>
</feature>
<keyword evidence="3" id="KW-1185">Reference proteome</keyword>
<protein>
    <submittedName>
        <fullName evidence="2">Uncharacterized protein</fullName>
    </submittedName>
</protein>
<proteinExistence type="predicted"/>
<evidence type="ECO:0000256" key="1">
    <source>
        <dbReference type="SAM" id="Coils"/>
    </source>
</evidence>
<dbReference type="Proteomes" id="UP000183257">
    <property type="component" value="Unassembled WGS sequence"/>
</dbReference>
<dbReference type="STRING" id="76595.SAMN05660313_02249"/>
<gene>
    <name evidence="2" type="ORF">SAMN05660313_02249</name>
</gene>
<reference evidence="3" key="1">
    <citation type="submission" date="2016-11" db="EMBL/GenBank/DDBJ databases">
        <authorList>
            <person name="Varghese N."/>
            <person name="Submissions S."/>
        </authorList>
    </citation>
    <scope>NUCLEOTIDE SEQUENCE [LARGE SCALE GENOMIC DNA]</scope>
    <source>
        <strain evidence="3">DSM 24786</strain>
    </source>
</reference>
<accession>A0A1K1Q2A8</accession>
<keyword evidence="1" id="KW-0175">Coiled coil</keyword>
<sequence length="128" mass="15427">MSSKLFYNHEEDASIMMKKDKEELRNWIDNLEFIAEELAYLMEIEERIANNKAIHQELIELKQENTDKLAELRRYNNSTLSNLECDTMECDAFYLENHESKRNAYLEYIKKYRQTKTKTFSMILLKAK</sequence>
<evidence type="ECO:0000313" key="2">
    <source>
        <dbReference type="EMBL" id="SFW53861.1"/>
    </source>
</evidence>
<evidence type="ECO:0000313" key="3">
    <source>
        <dbReference type="Proteomes" id="UP000183257"/>
    </source>
</evidence>
<dbReference type="RefSeq" id="WP_139254312.1">
    <property type="nucleotide sequence ID" value="NZ_CBDUMO010000051.1"/>
</dbReference>
<dbReference type="OrthoDB" id="1442351at2"/>
<organism evidence="2 3">
    <name type="scientific">Cellulophaga fucicola</name>
    <dbReference type="NCBI Taxonomy" id="76595"/>
    <lineage>
        <taxon>Bacteria</taxon>
        <taxon>Pseudomonadati</taxon>
        <taxon>Bacteroidota</taxon>
        <taxon>Flavobacteriia</taxon>
        <taxon>Flavobacteriales</taxon>
        <taxon>Flavobacteriaceae</taxon>
        <taxon>Cellulophaga</taxon>
    </lineage>
</organism>
<name>A0A1K1Q2A8_9FLAO</name>
<dbReference type="AlphaFoldDB" id="A0A1K1Q2A8"/>
<dbReference type="EMBL" id="FPIY01000003">
    <property type="protein sequence ID" value="SFW53861.1"/>
    <property type="molecule type" value="Genomic_DNA"/>
</dbReference>